<protein>
    <recommendedName>
        <fullName evidence="3">Adenylate cyclase</fullName>
    </recommendedName>
</protein>
<reference evidence="2" key="1">
    <citation type="submission" date="2023-07" db="EMBL/GenBank/DDBJ databases">
        <title>Whole-genome sequencing of a new Methanosarcina sp. Z-7115.</title>
        <authorList>
            <person name="Zhilina T.N."/>
            <person name="Merkel A.Y."/>
        </authorList>
    </citation>
    <scope>NUCLEOTIDE SEQUENCE [LARGE SCALE GENOMIC DNA]</scope>
    <source>
        <strain evidence="2">Z-7115</strain>
    </source>
</reference>
<dbReference type="Proteomes" id="UP001246244">
    <property type="component" value="Unassembled WGS sequence"/>
</dbReference>
<comment type="caution">
    <text evidence="1">The sequence shown here is derived from an EMBL/GenBank/DDBJ whole genome shotgun (WGS) entry which is preliminary data.</text>
</comment>
<keyword evidence="2" id="KW-1185">Reference proteome</keyword>
<dbReference type="InterPro" id="IPR029787">
    <property type="entry name" value="Nucleotide_cyclase"/>
</dbReference>
<organism evidence="1 2">
    <name type="scientific">Methanosarcina baikalica</name>
    <dbReference type="NCBI Taxonomy" id="3073890"/>
    <lineage>
        <taxon>Archaea</taxon>
        <taxon>Methanobacteriati</taxon>
        <taxon>Methanobacteriota</taxon>
        <taxon>Stenosarchaea group</taxon>
        <taxon>Methanomicrobia</taxon>
        <taxon>Methanosarcinales</taxon>
        <taxon>Methanosarcinaceae</taxon>
        <taxon>Methanosarcina</taxon>
    </lineage>
</organism>
<dbReference type="RefSeq" id="WP_310576457.1">
    <property type="nucleotide sequence ID" value="NZ_JAVKPK010000049.1"/>
</dbReference>
<proteinExistence type="predicted"/>
<dbReference type="SUPFAM" id="SSF55073">
    <property type="entry name" value="Nucleotide cyclase"/>
    <property type="match status" value="1"/>
</dbReference>
<dbReference type="EMBL" id="JAVKPK010000049">
    <property type="protein sequence ID" value="MDR7666429.1"/>
    <property type="molecule type" value="Genomic_DNA"/>
</dbReference>
<gene>
    <name evidence="1" type="ORF">RG963_11680</name>
</gene>
<name>A0ABU2D368_9EURY</name>
<accession>A0ABU2D368</accession>
<sequence>MRYIDEIENAVKDYLDGDYEITETKGIPSIEDVPFGKKAKKMKLCAYCIDIRKSTELLTVHQKQTCGKIHKAFLAAAAKVVLENGGEIRSFNGDGLLAFWPANYKSEVSNAVKAAMITKWLLDDKLSPHFEKYRKIDFGIGIDWSDVYIMRAGIPRNSDNNDLIFIGKCVNYSTAIANQAGDPNHVEISENVYVNLEDEVLYEQEDGEKVDRWMNGTVKWKGEDHKSKCTSWPWKIE</sequence>
<evidence type="ECO:0008006" key="3">
    <source>
        <dbReference type="Google" id="ProtNLM"/>
    </source>
</evidence>
<evidence type="ECO:0000313" key="1">
    <source>
        <dbReference type="EMBL" id="MDR7666429.1"/>
    </source>
</evidence>
<evidence type="ECO:0000313" key="2">
    <source>
        <dbReference type="Proteomes" id="UP001246244"/>
    </source>
</evidence>
<dbReference type="Gene3D" id="3.30.70.1230">
    <property type="entry name" value="Nucleotide cyclase"/>
    <property type="match status" value="1"/>
</dbReference>